<protein>
    <submittedName>
        <fullName evidence="3">Probable oxidoreductase-putative NAD-dependent nucleoside-diphosphate-sugar epimerase</fullName>
    </submittedName>
</protein>
<dbReference type="AlphaFoldDB" id="A0A090VYL8"/>
<dbReference type="PANTHER" id="PTHR12126:SF11">
    <property type="entry name" value="NADH DEHYDROGENASE [UBIQUINONE] 1 ALPHA SUBCOMPLEX SUBUNIT 9, MITOCHONDRIAL"/>
    <property type="match status" value="1"/>
</dbReference>
<dbReference type="InterPro" id="IPR036291">
    <property type="entry name" value="NAD(P)-bd_dom_sf"/>
</dbReference>
<dbReference type="OrthoDB" id="9774199at2"/>
<dbReference type="EMBL" id="BBNY01000012">
    <property type="protein sequence ID" value="GAL89548.1"/>
    <property type="molecule type" value="Genomic_DNA"/>
</dbReference>
<feature type="domain" description="NAD(P)-binding" evidence="2">
    <location>
        <begin position="7"/>
        <end position="143"/>
    </location>
</feature>
<evidence type="ECO:0000259" key="2">
    <source>
        <dbReference type="Pfam" id="PF13460"/>
    </source>
</evidence>
<keyword evidence="1" id="KW-0812">Transmembrane</keyword>
<evidence type="ECO:0000256" key="1">
    <source>
        <dbReference type="SAM" id="Phobius"/>
    </source>
</evidence>
<feature type="transmembrane region" description="Helical" evidence="1">
    <location>
        <begin position="451"/>
        <end position="468"/>
    </location>
</feature>
<evidence type="ECO:0000313" key="6">
    <source>
        <dbReference type="Proteomes" id="UP000030184"/>
    </source>
</evidence>
<keyword evidence="1" id="KW-1133">Transmembrane helix</keyword>
<keyword evidence="6" id="KW-1185">Reference proteome</keyword>
<dbReference type="InterPro" id="IPR051207">
    <property type="entry name" value="ComplexI_NDUFA9_subunit"/>
</dbReference>
<proteinExistence type="predicted"/>
<accession>A0A090VYL8</accession>
<dbReference type="EMBL" id="BBNR01000031">
    <property type="protein sequence ID" value="GAL68998.1"/>
    <property type="molecule type" value="Genomic_DNA"/>
</dbReference>
<gene>
    <name evidence="3" type="ORF">JCM19301_1266</name>
    <name evidence="4" type="ORF">JCM19538_32</name>
</gene>
<comment type="caution">
    <text evidence="3">The sequence shown here is derived from an EMBL/GenBank/DDBJ whole genome shotgun (WGS) entry which is preliminary data.</text>
</comment>
<reference evidence="6" key="1">
    <citation type="journal article" date="2014" name="Genome Announc.">
        <title>Draft Genome Sequence of Marine Flavobacterium Jejuia pallidilutea Strain 11shimoA1 and Pigmentation Mutants.</title>
        <authorList>
            <person name="Takatani N."/>
            <person name="Nakanishi M."/>
            <person name="Meirelles P."/>
            <person name="Mino S."/>
            <person name="Suda W."/>
            <person name="Oshima K."/>
            <person name="Hattori M."/>
            <person name="Ohkuma M."/>
            <person name="Hosokawa M."/>
            <person name="Miyashita K."/>
            <person name="Thompson F.L."/>
            <person name="Niwa A."/>
            <person name="Sawabe T."/>
            <person name="Sawabe T."/>
        </authorList>
    </citation>
    <scope>NUCLEOTIDE SEQUENCE [LARGE SCALE GENOMIC DNA]</scope>
    <source>
        <strain evidence="6">JCM 19538</strain>
    </source>
</reference>
<dbReference type="eggNOG" id="COG0702">
    <property type="taxonomic scope" value="Bacteria"/>
</dbReference>
<evidence type="ECO:0000313" key="3">
    <source>
        <dbReference type="EMBL" id="GAL68998.1"/>
    </source>
</evidence>
<dbReference type="Pfam" id="PF13460">
    <property type="entry name" value="NAD_binding_10"/>
    <property type="match status" value="1"/>
</dbReference>
<dbReference type="InterPro" id="IPR021295">
    <property type="entry name" value="DUF2867"/>
</dbReference>
<dbReference type="Gene3D" id="3.40.50.720">
    <property type="entry name" value="NAD(P)-binding Rossmann-like Domain"/>
    <property type="match status" value="1"/>
</dbReference>
<dbReference type="InterPro" id="IPR016040">
    <property type="entry name" value="NAD(P)-bd_dom"/>
</dbReference>
<evidence type="ECO:0000313" key="5">
    <source>
        <dbReference type="Proteomes" id="UP000029641"/>
    </source>
</evidence>
<sequence>MNILVTGATGYIGKRLIPFLLNEGHTVICVVRDKLRAEKSYAEDENILVVEADFLKPETLKNIPKKIDVAYYLIHSMSNSSKDFESLEERCAINFKDYIETTDVKQVIYLSGITNEEKLSKHLRSRKNVEERLSSKQYALTIFKAGIIVGSGSSSFEIIRDLVEKLPFMIAPKWLNTKTQPLAVRDVLSFLTKAAGNKTVYNASYDVFGPEIITYKEMLLQFAQVRGLKRYILTVPVMTPKLSSYWLYFVTSTSYKLATSLVDSMGVQIIGKKSNINELLNVKPLTYKEAVELAFEKIEQNSIVSSWKDSMVSSGRLRNSLHKYVNVPKFGCFTDYKEREVIDAKQTIDKIWSIGGKNGWYYGTVLWRIRGYIDKLFGGIGLRRGRTSPTQLDAGDALDFWRVIFADKKQQKLLLYAEMRLPGEAWLEFKIEDKKLKQTATFRPRGLWGRLYWYAVLPFHGFIFTGMINKLVNVEPQKTTPTTKNVSYL</sequence>
<dbReference type="GO" id="GO:0044877">
    <property type="term" value="F:protein-containing complex binding"/>
    <property type="evidence" value="ECO:0007669"/>
    <property type="project" value="TreeGrafter"/>
</dbReference>
<dbReference type="PANTHER" id="PTHR12126">
    <property type="entry name" value="NADH-UBIQUINONE OXIDOREDUCTASE 39 KDA SUBUNIT-RELATED"/>
    <property type="match status" value="1"/>
</dbReference>
<evidence type="ECO:0000313" key="4">
    <source>
        <dbReference type="EMBL" id="GAL89548.1"/>
    </source>
</evidence>
<name>A0A090VYL8_9FLAO</name>
<dbReference type="STRING" id="504487.JCM19538_32"/>
<dbReference type="Proteomes" id="UP000030184">
    <property type="component" value="Unassembled WGS sequence"/>
</dbReference>
<dbReference type="Proteomes" id="UP000029641">
    <property type="component" value="Unassembled WGS sequence"/>
</dbReference>
<dbReference type="RefSeq" id="WP_042246769.1">
    <property type="nucleotide sequence ID" value="NZ_BBNR01000031.1"/>
</dbReference>
<organism evidence="3 5">
    <name type="scientific">Jejuia pallidilutea</name>
    <dbReference type="NCBI Taxonomy" id="504487"/>
    <lineage>
        <taxon>Bacteria</taxon>
        <taxon>Pseudomonadati</taxon>
        <taxon>Bacteroidota</taxon>
        <taxon>Flavobacteriia</taxon>
        <taxon>Flavobacteriales</taxon>
        <taxon>Flavobacteriaceae</taxon>
        <taxon>Jejuia</taxon>
    </lineage>
</organism>
<dbReference type="Pfam" id="PF11066">
    <property type="entry name" value="DUF2867"/>
    <property type="match status" value="1"/>
</dbReference>
<dbReference type="SUPFAM" id="SSF51735">
    <property type="entry name" value="NAD(P)-binding Rossmann-fold domains"/>
    <property type="match status" value="1"/>
</dbReference>
<keyword evidence="1" id="KW-0472">Membrane</keyword>